<dbReference type="SUPFAM" id="SSF55729">
    <property type="entry name" value="Acyl-CoA N-acyltransferases (Nat)"/>
    <property type="match status" value="1"/>
</dbReference>
<dbReference type="InterPro" id="IPR000182">
    <property type="entry name" value="GNAT_dom"/>
</dbReference>
<organism evidence="3 4">
    <name type="scientific">Sphingopyxis granuli</name>
    <dbReference type="NCBI Taxonomy" id="267128"/>
    <lineage>
        <taxon>Bacteria</taxon>
        <taxon>Pseudomonadati</taxon>
        <taxon>Pseudomonadota</taxon>
        <taxon>Alphaproteobacteria</taxon>
        <taxon>Sphingomonadales</taxon>
        <taxon>Sphingomonadaceae</taxon>
        <taxon>Sphingopyxis</taxon>
    </lineage>
</organism>
<protein>
    <recommendedName>
        <fullName evidence="2">N-acetyltransferase domain-containing protein</fullName>
    </recommendedName>
</protein>
<dbReference type="Proteomes" id="UP000058599">
    <property type="component" value="Chromosome"/>
</dbReference>
<dbReference type="KEGG" id="sgi:SGRAN_1977"/>
<dbReference type="PROSITE" id="PS51186">
    <property type="entry name" value="GNAT"/>
    <property type="match status" value="1"/>
</dbReference>
<evidence type="ECO:0000256" key="1">
    <source>
        <dbReference type="SAM" id="MobiDB-lite"/>
    </source>
</evidence>
<dbReference type="AlphaFoldDB" id="A0AA86GK36"/>
<keyword evidence="4" id="KW-1185">Reference proteome</keyword>
<dbReference type="GO" id="GO:0016747">
    <property type="term" value="F:acyltransferase activity, transferring groups other than amino-acyl groups"/>
    <property type="evidence" value="ECO:0007669"/>
    <property type="project" value="InterPro"/>
</dbReference>
<dbReference type="CDD" id="cd04301">
    <property type="entry name" value="NAT_SF"/>
    <property type="match status" value="1"/>
</dbReference>
<dbReference type="EMBL" id="CP012199">
    <property type="protein sequence ID" value="AMG74354.1"/>
    <property type="molecule type" value="Genomic_DNA"/>
</dbReference>
<sequence length="296" mass="32565">MGQRRAHIWSGDPHVKSESGLPCDRAARSNAMRFSEGSGVDAVTEGSTQAKGAPPELRAVELSRETAARRHALMEAYARDVYIPAFPDAVIREDPRYWVDLLDAAEPPPPPQPRIEVVLLLDPEDHPVAGVTIEYYRTARIGLLTYIAVAEGARGKGIGRRLIAAARAWLDRTADAATPMLAETERYQDAHDDAERGETDLRQKRLAGLGARMLDFDYVMPPLRPELPPYRLHLMCFLRDGEVRDSLRAPQVAAFLRELAAALGADLTAHADTAGMMAALETRDILHLLPLPRAKG</sequence>
<feature type="domain" description="N-acetyltransferase" evidence="2">
    <location>
        <begin position="60"/>
        <end position="230"/>
    </location>
</feature>
<evidence type="ECO:0000313" key="4">
    <source>
        <dbReference type="Proteomes" id="UP000058599"/>
    </source>
</evidence>
<evidence type="ECO:0000313" key="3">
    <source>
        <dbReference type="EMBL" id="AMG74354.1"/>
    </source>
</evidence>
<proteinExistence type="predicted"/>
<dbReference type="Pfam" id="PF00583">
    <property type="entry name" value="Acetyltransf_1"/>
    <property type="match status" value="1"/>
</dbReference>
<reference evidence="3 4" key="1">
    <citation type="journal article" date="2016" name="BMC Genomics">
        <title>Genomic analysis of the nitrate-respiring Sphingopyxis granuli (formerly Sphingomonas macrogoltabida) strain TFA.</title>
        <authorList>
            <person name="Garcia-Romero I."/>
            <person name="Perez-Pulido A.J."/>
            <person name="Gonzalez-Flores Y.E."/>
            <person name="Reyes-Ramirez F."/>
            <person name="Santero E."/>
            <person name="Floriano B."/>
        </authorList>
    </citation>
    <scope>NUCLEOTIDE SEQUENCE [LARGE SCALE GENOMIC DNA]</scope>
    <source>
        <strain evidence="3 4">TFA</strain>
    </source>
</reference>
<dbReference type="Gene3D" id="3.40.630.30">
    <property type="match status" value="1"/>
</dbReference>
<name>A0AA86GK36_9SPHN</name>
<gene>
    <name evidence="3" type="ORF">SGRAN_1977</name>
</gene>
<dbReference type="InterPro" id="IPR016181">
    <property type="entry name" value="Acyl_CoA_acyltransferase"/>
</dbReference>
<evidence type="ECO:0000259" key="2">
    <source>
        <dbReference type="PROSITE" id="PS51186"/>
    </source>
</evidence>
<feature type="region of interest" description="Disordered" evidence="1">
    <location>
        <begin position="1"/>
        <end position="20"/>
    </location>
</feature>
<accession>A0AA86GK36</accession>